<keyword evidence="4" id="KW-1185">Reference proteome</keyword>
<dbReference type="Gene3D" id="3.40.1550.10">
    <property type="entry name" value="CheC-like"/>
    <property type="match status" value="1"/>
</dbReference>
<organism evidence="3 4">
    <name type="scientific">Aliikangiella marina</name>
    <dbReference type="NCBI Taxonomy" id="1712262"/>
    <lineage>
        <taxon>Bacteria</taxon>
        <taxon>Pseudomonadati</taxon>
        <taxon>Pseudomonadota</taxon>
        <taxon>Gammaproteobacteria</taxon>
        <taxon>Oceanospirillales</taxon>
        <taxon>Pleioneaceae</taxon>
        <taxon>Aliikangiella</taxon>
    </lineage>
</organism>
<name>A0A545T6Q4_9GAMM</name>
<dbReference type="OrthoDB" id="274823at2"/>
<dbReference type="CDD" id="cd17910">
    <property type="entry name" value="CheC_ClassII"/>
    <property type="match status" value="1"/>
</dbReference>
<comment type="caution">
    <text evidence="3">The sequence shown here is derived from an EMBL/GenBank/DDBJ whole genome shotgun (WGS) entry which is preliminary data.</text>
</comment>
<protein>
    <recommendedName>
        <fullName evidence="5">Chemotaxis protein CheC</fullName>
    </recommendedName>
</protein>
<evidence type="ECO:0000313" key="4">
    <source>
        <dbReference type="Proteomes" id="UP000317839"/>
    </source>
</evidence>
<accession>A0A545T6Q4</accession>
<dbReference type="Proteomes" id="UP000317839">
    <property type="component" value="Unassembled WGS sequence"/>
</dbReference>
<dbReference type="InterPro" id="IPR050992">
    <property type="entry name" value="CheZ_family_phosphatases"/>
</dbReference>
<sequence>MSLNALEIDAIVELLNHGVGRAADALSKMVGEEVLITVPVLELVDFNQFEQQLNSFPSDEVMILLQPFAGEFDGTGMWILSQESCHALTGKVLSKTKIDPASKGVEDDLLTEVGNIVLNACVGQLAEMVESPLRCSVPQLKSSSAEALIPLIIKEVDHFSEQQSILMLHLNFSLASLSMQSVIGLVLDELAQEELVQKVKIYLDSLLKKITSFRE</sequence>
<proteinExistence type="predicted"/>
<evidence type="ECO:0000256" key="1">
    <source>
        <dbReference type="ARBA" id="ARBA00022500"/>
    </source>
</evidence>
<reference evidence="3 4" key="1">
    <citation type="submission" date="2019-06" db="EMBL/GenBank/DDBJ databases">
        <title>Draft genome of Aliikangiella marina GYP-15.</title>
        <authorList>
            <person name="Wang G."/>
        </authorList>
    </citation>
    <scope>NUCLEOTIDE SEQUENCE [LARGE SCALE GENOMIC DNA]</scope>
    <source>
        <strain evidence="3 4">GYP-15</strain>
    </source>
</reference>
<dbReference type="EMBL" id="VIKR01000004">
    <property type="protein sequence ID" value="TQV72907.1"/>
    <property type="molecule type" value="Genomic_DNA"/>
</dbReference>
<dbReference type="AlphaFoldDB" id="A0A545T6Q4"/>
<dbReference type="GO" id="GO:0006935">
    <property type="term" value="P:chemotaxis"/>
    <property type="evidence" value="ECO:0007669"/>
    <property type="project" value="UniProtKB-KW"/>
</dbReference>
<evidence type="ECO:0008006" key="5">
    <source>
        <dbReference type="Google" id="ProtNLM"/>
    </source>
</evidence>
<keyword evidence="2" id="KW-0378">Hydrolase</keyword>
<dbReference type="PANTHER" id="PTHR43693:SF1">
    <property type="entry name" value="PROTEIN PHOSPHATASE CHEZ"/>
    <property type="match status" value="1"/>
</dbReference>
<dbReference type="RefSeq" id="WP_142943046.1">
    <property type="nucleotide sequence ID" value="NZ_VIKR01000004.1"/>
</dbReference>
<dbReference type="GO" id="GO:0016787">
    <property type="term" value="F:hydrolase activity"/>
    <property type="evidence" value="ECO:0007669"/>
    <property type="project" value="UniProtKB-KW"/>
</dbReference>
<keyword evidence="1" id="KW-0145">Chemotaxis</keyword>
<dbReference type="PANTHER" id="PTHR43693">
    <property type="entry name" value="PROTEIN PHOSPHATASE CHEZ"/>
    <property type="match status" value="1"/>
</dbReference>
<dbReference type="InterPro" id="IPR028976">
    <property type="entry name" value="CheC-like_sf"/>
</dbReference>
<dbReference type="SUPFAM" id="SSF103039">
    <property type="entry name" value="CheC-like"/>
    <property type="match status" value="1"/>
</dbReference>
<evidence type="ECO:0000256" key="2">
    <source>
        <dbReference type="ARBA" id="ARBA00022801"/>
    </source>
</evidence>
<evidence type="ECO:0000313" key="3">
    <source>
        <dbReference type="EMBL" id="TQV72907.1"/>
    </source>
</evidence>
<gene>
    <name evidence="3" type="ORF">FLL45_15695</name>
</gene>